<reference evidence="1 2" key="1">
    <citation type="journal article" date="2021" name="Chemosphere">
        <title>Bioballs carrying a syntrophic Rhodococcus and Mycolicibacterium consortium for simultaneous sorption and biodegradation of fuel oil in contaminated freshwater.</title>
        <authorList>
            <person name="Naloka K."/>
            <person name="Polrit D."/>
            <person name="Muangchinda C."/>
            <person name="Thoetkiattikul H."/>
            <person name="Pinyakong O."/>
        </authorList>
    </citation>
    <scope>NUCLEOTIDE SEQUENCE [LARGE SCALE GENOMIC DNA]</scope>
    <source>
        <strain evidence="1 2">J101</strain>
    </source>
</reference>
<gene>
    <name evidence="1" type="ORF">OHX15_23730</name>
</gene>
<organism evidence="1 2">
    <name type="scientific">Mycolicibacterium parafortuitum</name>
    <name type="common">Mycobacterium parafortuitum</name>
    <dbReference type="NCBI Taxonomy" id="39692"/>
    <lineage>
        <taxon>Bacteria</taxon>
        <taxon>Bacillati</taxon>
        <taxon>Actinomycetota</taxon>
        <taxon>Actinomycetes</taxon>
        <taxon>Mycobacteriales</taxon>
        <taxon>Mycobacteriaceae</taxon>
        <taxon>Mycolicibacterium</taxon>
    </lineage>
</organism>
<evidence type="ECO:0000313" key="1">
    <source>
        <dbReference type="EMBL" id="MDZ5088414.1"/>
    </source>
</evidence>
<dbReference type="Proteomes" id="UP001289645">
    <property type="component" value="Unassembled WGS sequence"/>
</dbReference>
<dbReference type="EMBL" id="JAOXLN010000032">
    <property type="protein sequence ID" value="MDZ5088414.1"/>
    <property type="molecule type" value="Genomic_DNA"/>
</dbReference>
<proteinExistence type="predicted"/>
<evidence type="ECO:0000313" key="2">
    <source>
        <dbReference type="Proteomes" id="UP001289645"/>
    </source>
</evidence>
<accession>A0ACC6MN63</accession>
<keyword evidence="2" id="KW-1185">Reference proteome</keyword>
<sequence length="458" mass="49194">MDTPQHFDAIIVGAGQAGPPLAGRLTAAGQTVAVIERKLVGGTCVNYGCIPTKTLVASAHAAHLARRGADFGVGTGEVAVDMAAVKARKDRISGGDREGVESWLEGMKGCTLIRGHARFEDPHTMRVGEHLLTADRFFLNVGGRAVAPDMPGLADVDYLTNVGILDLDMVPDHLVVIGGSYIALEFAQMFRRFGAKVTVIEKGPRLTSREDEDVSAAVRDILEAEGINVVVDADSIRFAKQDSGFTVTPREGAEPIAGSHLLVAVGRQPNTDDLGLDAAGVDTDRRGYIVVDDQLRTTVDHIWAMGDCNGRGAFTHTSYNDFEIVVANLLDDDPRRVSDRITTYALYIDPPLGRAGMTVDEVRRSGRKALVGKRPMTRVGRAVEKGETQGFMKVVVDAETEEILGAAILGVGGDEVVHSILDVMTAKLPYTAISRTMHIHPTVSELVPTMLQDLEPLR</sequence>
<name>A0ACC6MN63_MYCPF</name>
<protein>
    <submittedName>
        <fullName evidence="1">FAD-containing oxidoreductase</fullName>
    </submittedName>
</protein>
<comment type="caution">
    <text evidence="1">The sequence shown here is derived from an EMBL/GenBank/DDBJ whole genome shotgun (WGS) entry which is preliminary data.</text>
</comment>